<dbReference type="PANTHER" id="PTHR28013">
    <property type="entry name" value="PROTEIN DCV1-RELATED"/>
    <property type="match status" value="1"/>
</dbReference>
<feature type="transmembrane region" description="Helical" evidence="1">
    <location>
        <begin position="154"/>
        <end position="176"/>
    </location>
</feature>
<protein>
    <recommendedName>
        <fullName evidence="4">Pali-domain-containing protein</fullName>
    </recommendedName>
</protein>
<evidence type="ECO:0000313" key="3">
    <source>
        <dbReference type="Proteomes" id="UP000814176"/>
    </source>
</evidence>
<feature type="transmembrane region" description="Helical" evidence="1">
    <location>
        <begin position="7"/>
        <end position="30"/>
    </location>
</feature>
<comment type="caution">
    <text evidence="2">The sequence shown here is derived from an EMBL/GenBank/DDBJ whole genome shotgun (WGS) entry which is preliminary data.</text>
</comment>
<reference evidence="2 3" key="1">
    <citation type="journal article" date="2021" name="Environ. Microbiol.">
        <title>Gene family expansions and transcriptome signatures uncover fungal adaptations to wood decay.</title>
        <authorList>
            <person name="Hage H."/>
            <person name="Miyauchi S."/>
            <person name="Viragh M."/>
            <person name="Drula E."/>
            <person name="Min B."/>
            <person name="Chaduli D."/>
            <person name="Navarro D."/>
            <person name="Favel A."/>
            <person name="Norest M."/>
            <person name="Lesage-Meessen L."/>
            <person name="Balint B."/>
            <person name="Merenyi Z."/>
            <person name="de Eugenio L."/>
            <person name="Morin E."/>
            <person name="Martinez A.T."/>
            <person name="Baldrian P."/>
            <person name="Stursova M."/>
            <person name="Martinez M.J."/>
            <person name="Novotny C."/>
            <person name="Magnuson J.K."/>
            <person name="Spatafora J.W."/>
            <person name="Maurice S."/>
            <person name="Pangilinan J."/>
            <person name="Andreopoulos W."/>
            <person name="LaButti K."/>
            <person name="Hundley H."/>
            <person name="Na H."/>
            <person name="Kuo A."/>
            <person name="Barry K."/>
            <person name="Lipzen A."/>
            <person name="Henrissat B."/>
            <person name="Riley R."/>
            <person name="Ahrendt S."/>
            <person name="Nagy L.G."/>
            <person name="Grigoriev I.V."/>
            <person name="Martin F."/>
            <person name="Rosso M.N."/>
        </authorList>
    </citation>
    <scope>NUCLEOTIDE SEQUENCE [LARGE SCALE GENOMIC DNA]</scope>
    <source>
        <strain evidence="2 3">CIRM-BRFM 1785</strain>
    </source>
</reference>
<dbReference type="RefSeq" id="XP_047779715.1">
    <property type="nucleotide sequence ID" value="XM_047919320.1"/>
</dbReference>
<dbReference type="Pfam" id="PF06687">
    <property type="entry name" value="SUR7"/>
    <property type="match status" value="1"/>
</dbReference>
<name>A0ABQ8KI58_9APHY</name>
<proteinExistence type="predicted"/>
<dbReference type="Gene3D" id="1.20.140.150">
    <property type="match status" value="1"/>
</dbReference>
<organism evidence="2 3">
    <name type="scientific">Rhodofomes roseus</name>
    <dbReference type="NCBI Taxonomy" id="34475"/>
    <lineage>
        <taxon>Eukaryota</taxon>
        <taxon>Fungi</taxon>
        <taxon>Dikarya</taxon>
        <taxon>Basidiomycota</taxon>
        <taxon>Agaricomycotina</taxon>
        <taxon>Agaricomycetes</taxon>
        <taxon>Polyporales</taxon>
        <taxon>Rhodofomes</taxon>
    </lineage>
</organism>
<accession>A0ABQ8KI58</accession>
<sequence length="246" mass="26604">MGRLFHIPGIFFLFVAFVLLFLVSISLPYLTTLDFARVHFDGGKVTAGSDSNALTELRFGTWADCWYESSGDRVCSSAGNAYNVTIYSDNGSSSVSIGASWTRGLALHPVGACHFSSRPFTPHADTLAAAGVTLIAFLLSLSSHITLRLFASLAAFLAGTIAFIAFLVDVALYAYVKSEAGKLDGVNAHTDTAPGFWVTFVSFILLFLAGGTVCFGRRRDRMAGATNYPMASSKFSRSWRDRFTRS</sequence>
<evidence type="ECO:0000256" key="1">
    <source>
        <dbReference type="SAM" id="Phobius"/>
    </source>
</evidence>
<dbReference type="InterPro" id="IPR009571">
    <property type="entry name" value="SUR7/Rim9-like_fungi"/>
</dbReference>
<dbReference type="InterPro" id="IPR051380">
    <property type="entry name" value="pH-response_reg_palI/RIM9"/>
</dbReference>
<dbReference type="PANTHER" id="PTHR28013:SF4">
    <property type="entry name" value="MARVEL DOMAIN-CONTAINING PROTEIN"/>
    <property type="match status" value="1"/>
</dbReference>
<feature type="transmembrane region" description="Helical" evidence="1">
    <location>
        <begin position="196"/>
        <end position="215"/>
    </location>
</feature>
<evidence type="ECO:0008006" key="4">
    <source>
        <dbReference type="Google" id="ProtNLM"/>
    </source>
</evidence>
<feature type="transmembrane region" description="Helical" evidence="1">
    <location>
        <begin position="127"/>
        <end position="147"/>
    </location>
</feature>
<dbReference type="Proteomes" id="UP000814176">
    <property type="component" value="Unassembled WGS sequence"/>
</dbReference>
<keyword evidence="1" id="KW-1133">Transmembrane helix</keyword>
<keyword evidence="1" id="KW-0472">Membrane</keyword>
<keyword evidence="3" id="KW-1185">Reference proteome</keyword>
<gene>
    <name evidence="2" type="ORF">C8Q71DRAFT_555726</name>
</gene>
<evidence type="ECO:0000313" key="2">
    <source>
        <dbReference type="EMBL" id="KAH9837677.1"/>
    </source>
</evidence>
<keyword evidence="1" id="KW-0812">Transmembrane</keyword>
<dbReference type="GeneID" id="72000052"/>
<dbReference type="EMBL" id="JADCUA010000008">
    <property type="protein sequence ID" value="KAH9837677.1"/>
    <property type="molecule type" value="Genomic_DNA"/>
</dbReference>